<comment type="function">
    <text evidence="9">Catalyzes the transfer of the alpha-amino group from S-adenosyl-L-methionine (SAM) to 7-keto-8-aminopelargonic acid (KAPA) to form 7,8-diaminopelargonic acid (DAPA). It is the only aminotransferase known to utilize SAM as an amino donor.</text>
</comment>
<dbReference type="EMBL" id="CCXQ01000133">
    <property type="protein sequence ID" value="CEH11186.1"/>
    <property type="molecule type" value="Genomic_DNA"/>
</dbReference>
<organism evidence="10 11">
    <name type="scientific">Anaplasma phagocytophilum</name>
    <name type="common">Ehrlichia phagocytophila</name>
    <dbReference type="NCBI Taxonomy" id="948"/>
    <lineage>
        <taxon>Bacteria</taxon>
        <taxon>Pseudomonadati</taxon>
        <taxon>Pseudomonadota</taxon>
        <taxon>Alphaproteobacteria</taxon>
        <taxon>Rickettsiales</taxon>
        <taxon>Anaplasmataceae</taxon>
        <taxon>Anaplasma</taxon>
        <taxon>phagocytophilum group</taxon>
    </lineage>
</organism>
<dbReference type="Pfam" id="PF00202">
    <property type="entry name" value="Aminotran_3"/>
    <property type="match status" value="1"/>
</dbReference>
<protein>
    <recommendedName>
        <fullName evidence="9">Adenosylmethionine-8-amino-7-oxononanoate aminotransferase</fullName>
        <ecNumber evidence="9">2.6.1.62</ecNumber>
    </recommendedName>
    <alternativeName>
        <fullName evidence="9">7,8-diamino-pelargonic acid aminotransferase</fullName>
        <shortName evidence="9">DAPA AT</shortName>
        <shortName evidence="9">DAPA aminotransferase</shortName>
    </alternativeName>
    <alternativeName>
        <fullName evidence="9">7,8-diaminononanoate synthase</fullName>
        <shortName evidence="9">DANS</shortName>
    </alternativeName>
    <alternativeName>
        <fullName evidence="9">Diaminopelargonic acid synthase</fullName>
    </alternativeName>
</protein>
<proteinExistence type="inferred from homology"/>
<dbReference type="InterPro" id="IPR015424">
    <property type="entry name" value="PyrdxlP-dep_Trfase"/>
</dbReference>
<dbReference type="GO" id="GO:0004015">
    <property type="term" value="F:adenosylmethionine-8-amino-7-oxononanoate transaminase activity"/>
    <property type="evidence" value="ECO:0007669"/>
    <property type="project" value="UniProtKB-UniRule"/>
</dbReference>
<dbReference type="GO" id="GO:0005737">
    <property type="term" value="C:cytoplasm"/>
    <property type="evidence" value="ECO:0007669"/>
    <property type="project" value="UniProtKB-SubCell"/>
</dbReference>
<dbReference type="InterPro" id="IPR049704">
    <property type="entry name" value="Aminotrans_3_PPA_site"/>
</dbReference>
<feature type="binding site" evidence="9">
    <location>
        <position position="269"/>
    </location>
    <ligand>
        <name>substrate</name>
    </ligand>
</feature>
<evidence type="ECO:0000256" key="2">
    <source>
        <dbReference type="ARBA" id="ARBA00005063"/>
    </source>
</evidence>
<evidence type="ECO:0000256" key="9">
    <source>
        <dbReference type="HAMAP-Rule" id="MF_00834"/>
    </source>
</evidence>
<keyword evidence="3 9" id="KW-0032">Aminotransferase</keyword>
<comment type="similarity">
    <text evidence="9">Belongs to the class-III pyridoxal-phosphate-dependent aminotransferase family. BioA subfamily.</text>
</comment>
<feature type="binding site" evidence="9">
    <location>
        <position position="240"/>
    </location>
    <ligand>
        <name>pyridoxal 5'-phosphate</name>
        <dbReference type="ChEBI" id="CHEBI:597326"/>
    </ligand>
</feature>
<reference evidence="10 11" key="1">
    <citation type="submission" date="2014-09" db="EMBL/GenBank/DDBJ databases">
        <authorList>
            <person name="Loux Valentin"/>
            <person name="Dugat Thibaut"/>
        </authorList>
    </citation>
    <scope>NUCLEOTIDE SEQUENCE [LARGE SCALE GENOMIC DNA]</scope>
    <source>
        <strain evidence="10 11">BOV-10_179</strain>
    </source>
</reference>
<dbReference type="NCBIfam" id="TIGR00508">
    <property type="entry name" value="bioA"/>
    <property type="match status" value="1"/>
</dbReference>
<evidence type="ECO:0000256" key="7">
    <source>
        <dbReference type="ARBA" id="ARBA00022898"/>
    </source>
</evidence>
<keyword evidence="9" id="KW-0963">Cytoplasm</keyword>
<dbReference type="SUPFAM" id="SSF53383">
    <property type="entry name" value="PLP-dependent transferases"/>
    <property type="match status" value="1"/>
</dbReference>
<evidence type="ECO:0000256" key="8">
    <source>
        <dbReference type="ARBA" id="ARBA00048449"/>
    </source>
</evidence>
<feature type="binding site" evidence="9">
    <location>
        <begin position="113"/>
        <end position="114"/>
    </location>
    <ligand>
        <name>pyridoxal 5'-phosphate</name>
        <dbReference type="ChEBI" id="CHEBI:597326"/>
    </ligand>
</feature>
<dbReference type="EC" id="2.6.1.62" evidence="9"/>
<evidence type="ECO:0000256" key="4">
    <source>
        <dbReference type="ARBA" id="ARBA00022679"/>
    </source>
</evidence>
<feature type="binding site" evidence="9">
    <location>
        <position position="301"/>
    </location>
    <ligand>
        <name>substrate</name>
    </ligand>
</feature>
<dbReference type="InterPro" id="IPR015421">
    <property type="entry name" value="PyrdxlP-dep_Trfase_major"/>
</dbReference>
<dbReference type="InterPro" id="IPR005815">
    <property type="entry name" value="BioA"/>
</dbReference>
<dbReference type="Gene3D" id="3.40.640.10">
    <property type="entry name" value="Type I PLP-dependent aspartate aminotransferase-like (Major domain)"/>
    <property type="match status" value="1"/>
</dbReference>
<feature type="modified residue" description="N6-(pyridoxal phosphate)lysine" evidence="9">
    <location>
        <position position="269"/>
    </location>
</feature>
<dbReference type="RefSeq" id="WP_060757925.1">
    <property type="nucleotide sequence ID" value="NZ_CCXQ01000133.1"/>
</dbReference>
<feature type="site" description="Participates in the substrate recognition with KAPA and in a stacking interaction with the adenine ring of SAM" evidence="9">
    <location>
        <position position="17"/>
    </location>
</feature>
<dbReference type="UniPathway" id="UPA00078">
    <property type="reaction ID" value="UER00160"/>
</dbReference>
<dbReference type="GO" id="GO:0030170">
    <property type="term" value="F:pyridoxal phosphate binding"/>
    <property type="evidence" value="ECO:0007669"/>
    <property type="project" value="UniProtKB-UniRule"/>
</dbReference>
<dbReference type="PANTHER" id="PTHR42684:SF17">
    <property type="entry name" value="ADENOSYLMETHIONINE-8-AMINO-7-OXONONANOATE AMINOTRANSFERASE"/>
    <property type="match status" value="1"/>
</dbReference>
<dbReference type="InterPro" id="IPR005814">
    <property type="entry name" value="Aminotrans_3"/>
</dbReference>
<dbReference type="CDD" id="cd00610">
    <property type="entry name" value="OAT_like"/>
    <property type="match status" value="1"/>
</dbReference>
<keyword evidence="5 9" id="KW-0949">S-adenosyl-L-methionine</keyword>
<keyword evidence="6 9" id="KW-0093">Biotin biosynthesis</keyword>
<feature type="binding site" evidence="9">
    <location>
        <position position="146"/>
    </location>
    <ligand>
        <name>substrate</name>
    </ligand>
</feature>
<dbReference type="HAMAP" id="MF_00834">
    <property type="entry name" value="BioA"/>
    <property type="match status" value="1"/>
</dbReference>
<evidence type="ECO:0000313" key="11">
    <source>
        <dbReference type="Proteomes" id="UP000055047"/>
    </source>
</evidence>
<accession>A0A098GKY5</accession>
<feature type="binding site" evidence="9">
    <location>
        <position position="388"/>
    </location>
    <ligand>
        <name>substrate</name>
    </ligand>
</feature>
<dbReference type="InterPro" id="IPR015422">
    <property type="entry name" value="PyrdxlP-dep_Trfase_small"/>
</dbReference>
<dbReference type="AlphaFoldDB" id="A0A098GKY5"/>
<keyword evidence="7 9" id="KW-0663">Pyridoxal phosphate</keyword>
<comment type="catalytic activity">
    <reaction evidence="8 9">
        <text>(8S)-8-amino-7-oxononanoate + S-adenosyl-L-methionine = S-adenosyl-4-methylsulfanyl-2-oxobutanoate + (7R,8S)-7,8-diammoniononanoate</text>
        <dbReference type="Rhea" id="RHEA:16861"/>
        <dbReference type="ChEBI" id="CHEBI:16490"/>
        <dbReference type="ChEBI" id="CHEBI:59789"/>
        <dbReference type="ChEBI" id="CHEBI:149468"/>
        <dbReference type="ChEBI" id="CHEBI:149469"/>
        <dbReference type="EC" id="2.6.1.62"/>
    </reaction>
</comment>
<dbReference type="PROSITE" id="PS00600">
    <property type="entry name" value="AA_TRANSFER_CLASS_3"/>
    <property type="match status" value="1"/>
</dbReference>
<keyword evidence="4 9" id="KW-0808">Transferase</keyword>
<comment type="cofactor">
    <cofactor evidence="1 9">
        <name>pyridoxal 5'-phosphate</name>
        <dbReference type="ChEBI" id="CHEBI:597326"/>
    </cofactor>
</comment>
<comment type="pathway">
    <text evidence="2 9">Cofactor biosynthesis; biotin biosynthesis; 7,8-diaminononanoate from 8-amino-7-oxononanoate (SAM route): step 1/1.</text>
</comment>
<dbReference type="PANTHER" id="PTHR42684">
    <property type="entry name" value="ADENOSYLMETHIONINE-8-AMINO-7-OXONONANOATE AMINOTRANSFERASE"/>
    <property type="match status" value="1"/>
</dbReference>
<dbReference type="PIRSF" id="PIRSF000521">
    <property type="entry name" value="Transaminase_4ab_Lys_Orn"/>
    <property type="match status" value="1"/>
</dbReference>
<evidence type="ECO:0000313" key="10">
    <source>
        <dbReference type="EMBL" id="CEH11186.1"/>
    </source>
</evidence>
<comment type="subcellular location">
    <subcellularLocation>
        <location evidence="9">Cytoplasm</location>
    </subcellularLocation>
</comment>
<evidence type="ECO:0000256" key="1">
    <source>
        <dbReference type="ARBA" id="ARBA00001933"/>
    </source>
</evidence>
<evidence type="ECO:0000256" key="5">
    <source>
        <dbReference type="ARBA" id="ARBA00022691"/>
    </source>
</evidence>
<gene>
    <name evidence="9 10" type="primary">bioA</name>
    <name evidence="10" type="ORF">ANAPHAGO_00007</name>
</gene>
<comment type="subunit">
    <text evidence="9">Homodimer.</text>
</comment>
<feature type="binding site" evidence="9">
    <location>
        <position position="52"/>
    </location>
    <ligand>
        <name>substrate</name>
    </ligand>
</feature>
<name>A0A098GKY5_ANAPH</name>
<dbReference type="Gene3D" id="3.90.1150.10">
    <property type="entry name" value="Aspartate Aminotransferase, domain 1"/>
    <property type="match status" value="1"/>
</dbReference>
<dbReference type="GO" id="GO:0009102">
    <property type="term" value="P:biotin biosynthetic process"/>
    <property type="evidence" value="ECO:0007669"/>
    <property type="project" value="UniProtKB-UniRule"/>
</dbReference>
<evidence type="ECO:0000256" key="6">
    <source>
        <dbReference type="ARBA" id="ARBA00022756"/>
    </source>
</evidence>
<evidence type="ECO:0000256" key="3">
    <source>
        <dbReference type="ARBA" id="ARBA00022576"/>
    </source>
</evidence>
<sequence>MYEHAHWFQEEKVLFPYSSAVPAVAPMRVVSGQGSYLELEDGKRLLDGISSWWSVCHGYSHPYIVGKMQEQLAKLSHVMFCRDLIHEGAYVLASRIAKLMPPGLDRVFFADSGSMAVEVALKLAVQYWYSMGKREKHSFIYFKNSYHGDSMGCISISDPAAIHGDSFTRYCPKQYLLDIPESEQDVVLLQQKIESIADKVAAIIVEPLLQAAGGMVIYPPHVLATLRKIAKENEILFIADEVATGFYRLGTSFACEQASIQPDIMVIGKALSGGTCPLSAAVVSSNISELFISGGETFMHGNTFMAHPLSCAAANASLDLFAGESYTQKVSGIERILKAELEELHALDYVCNVRIKGAMAAFNIKNECMEKLKNGMTQKLLDLGIWIRPIKTVMYVMPPLTIAEDELLALLSALKTLVYECRR</sequence>
<dbReference type="Proteomes" id="UP000055047">
    <property type="component" value="Unassembled WGS sequence"/>
</dbReference>
<feature type="binding site" evidence="9">
    <location>
        <begin position="302"/>
        <end position="303"/>
    </location>
    <ligand>
        <name>pyridoxal 5'-phosphate</name>
        <dbReference type="ChEBI" id="CHEBI:597326"/>
    </ligand>
</feature>